<keyword evidence="12" id="KW-1185">Reference proteome</keyword>
<dbReference type="STRING" id="69332.A0A388LQR6"/>
<feature type="transmembrane region" description="Helical" evidence="10">
    <location>
        <begin position="169"/>
        <end position="188"/>
    </location>
</feature>
<evidence type="ECO:0000256" key="2">
    <source>
        <dbReference type="ARBA" id="ARBA00022448"/>
    </source>
</evidence>
<sequence>MDIVGTVKLCLADLFVSVLWVYVGSGIAVAASALSPYLGASEFTVVLLLIFVISIGFELLCGALGGASFNMAVDLAVFTAGVGSERTHSVPVLACRFPAQMAGSVLGAMALDRTAPTAFRHMIVGAKLQADVHLYLGMSVEMGLAFLLNIAILWSVLACPEGRTYLKSGIPLFTTLVLICFGSPYTGASMNPGTAFAWAYFEERHVTAEHFLVYWVGTMMGAVLAAFFAAAIWRETKDDTRDVKVDIKPTKGKGKQGEEKGKQETEKQEVEKANNLKEEVKDETKDKDA</sequence>
<dbReference type="OMA" id="YVYWITP"/>
<dbReference type="PRINTS" id="PR00783">
    <property type="entry name" value="MINTRINSICP"/>
</dbReference>
<dbReference type="EMBL" id="BFEA01000482">
    <property type="protein sequence ID" value="GBG84595.1"/>
    <property type="molecule type" value="Genomic_DNA"/>
</dbReference>
<feature type="transmembrane region" description="Helical" evidence="10">
    <location>
        <begin position="134"/>
        <end position="157"/>
    </location>
</feature>
<evidence type="ECO:0000256" key="8">
    <source>
        <dbReference type="RuleBase" id="RU000477"/>
    </source>
</evidence>
<evidence type="ECO:0000256" key="7">
    <source>
        <dbReference type="ARBA" id="ARBA00024030"/>
    </source>
</evidence>
<evidence type="ECO:0008006" key="13">
    <source>
        <dbReference type="Google" id="ProtNLM"/>
    </source>
</evidence>
<dbReference type="GO" id="GO:0016020">
    <property type="term" value="C:membrane"/>
    <property type="evidence" value="ECO:0007669"/>
    <property type="project" value="UniProtKB-SubCell"/>
</dbReference>
<comment type="subcellular location">
    <subcellularLocation>
        <location evidence="1">Membrane</location>
        <topology evidence="1">Multi-pass membrane protein</topology>
    </subcellularLocation>
</comment>
<gene>
    <name evidence="11" type="ORF">CBR_g38878</name>
</gene>
<evidence type="ECO:0000256" key="6">
    <source>
        <dbReference type="ARBA" id="ARBA00023136"/>
    </source>
</evidence>
<dbReference type="InterPro" id="IPR023271">
    <property type="entry name" value="Aquaporin-like"/>
</dbReference>
<evidence type="ECO:0000256" key="1">
    <source>
        <dbReference type="ARBA" id="ARBA00004141"/>
    </source>
</evidence>
<feature type="region of interest" description="Disordered" evidence="9">
    <location>
        <begin position="242"/>
        <end position="289"/>
    </location>
</feature>
<evidence type="ECO:0000256" key="3">
    <source>
        <dbReference type="ARBA" id="ARBA00022692"/>
    </source>
</evidence>
<comment type="caution">
    <text evidence="11">The sequence shown here is derived from an EMBL/GenBank/DDBJ whole genome shotgun (WGS) entry which is preliminary data.</text>
</comment>
<dbReference type="GO" id="GO:0015250">
    <property type="term" value="F:water channel activity"/>
    <property type="evidence" value="ECO:0007669"/>
    <property type="project" value="InterPro"/>
</dbReference>
<keyword evidence="3 8" id="KW-0812">Transmembrane</keyword>
<dbReference type="Pfam" id="PF00230">
    <property type="entry name" value="MIP"/>
    <property type="match status" value="1"/>
</dbReference>
<reference evidence="11 12" key="1">
    <citation type="journal article" date="2018" name="Cell">
        <title>The Chara Genome: Secondary Complexity and Implications for Plant Terrestrialization.</title>
        <authorList>
            <person name="Nishiyama T."/>
            <person name="Sakayama H."/>
            <person name="Vries J.D."/>
            <person name="Buschmann H."/>
            <person name="Saint-Marcoux D."/>
            <person name="Ullrich K.K."/>
            <person name="Haas F.B."/>
            <person name="Vanderstraeten L."/>
            <person name="Becker D."/>
            <person name="Lang D."/>
            <person name="Vosolsobe S."/>
            <person name="Rombauts S."/>
            <person name="Wilhelmsson P.K.I."/>
            <person name="Janitza P."/>
            <person name="Kern R."/>
            <person name="Heyl A."/>
            <person name="Rumpler F."/>
            <person name="Villalobos L.I.A.C."/>
            <person name="Clay J.M."/>
            <person name="Skokan R."/>
            <person name="Toyoda A."/>
            <person name="Suzuki Y."/>
            <person name="Kagoshima H."/>
            <person name="Schijlen E."/>
            <person name="Tajeshwar N."/>
            <person name="Catarino B."/>
            <person name="Hetherington A.J."/>
            <person name="Saltykova A."/>
            <person name="Bonnot C."/>
            <person name="Breuninger H."/>
            <person name="Symeonidi A."/>
            <person name="Radhakrishnan G.V."/>
            <person name="Van Nieuwerburgh F."/>
            <person name="Deforce D."/>
            <person name="Chang C."/>
            <person name="Karol K.G."/>
            <person name="Hedrich R."/>
            <person name="Ulvskov P."/>
            <person name="Glockner G."/>
            <person name="Delwiche C.F."/>
            <person name="Petrasek J."/>
            <person name="Van de Peer Y."/>
            <person name="Friml J."/>
            <person name="Beilby M."/>
            <person name="Dolan L."/>
            <person name="Kohara Y."/>
            <person name="Sugano S."/>
            <person name="Fujiyama A."/>
            <person name="Delaux P.-M."/>
            <person name="Quint M."/>
            <person name="TheiBen G."/>
            <person name="Hagemann M."/>
            <person name="Harholt J."/>
            <person name="Dunand C."/>
            <person name="Zachgo S."/>
            <person name="Langdale J."/>
            <person name="Maumus F."/>
            <person name="Straeten D.V.D."/>
            <person name="Gould S.B."/>
            <person name="Rensing S.A."/>
        </authorList>
    </citation>
    <scope>NUCLEOTIDE SEQUENCE [LARGE SCALE GENOMIC DNA]</scope>
    <source>
        <strain evidence="11 12">S276</strain>
    </source>
</reference>
<evidence type="ECO:0000313" key="11">
    <source>
        <dbReference type="EMBL" id="GBG84595.1"/>
    </source>
</evidence>
<evidence type="ECO:0000256" key="5">
    <source>
        <dbReference type="ARBA" id="ARBA00022989"/>
    </source>
</evidence>
<keyword evidence="5 10" id="KW-1133">Transmembrane helix</keyword>
<keyword evidence="2 8" id="KW-0813">Transport</keyword>
<organism evidence="11 12">
    <name type="scientific">Chara braunii</name>
    <name type="common">Braun's stonewort</name>
    <dbReference type="NCBI Taxonomy" id="69332"/>
    <lineage>
        <taxon>Eukaryota</taxon>
        <taxon>Viridiplantae</taxon>
        <taxon>Streptophyta</taxon>
        <taxon>Charophyceae</taxon>
        <taxon>Charales</taxon>
        <taxon>Characeae</taxon>
        <taxon>Chara</taxon>
    </lineage>
</organism>
<feature type="transmembrane region" description="Helical" evidence="10">
    <location>
        <begin position="212"/>
        <end position="233"/>
    </location>
</feature>
<dbReference type="AlphaFoldDB" id="A0A388LQR6"/>
<protein>
    <recommendedName>
        <fullName evidence="13">Aquaporin</fullName>
    </recommendedName>
</protein>
<evidence type="ECO:0000313" key="12">
    <source>
        <dbReference type="Proteomes" id="UP000265515"/>
    </source>
</evidence>
<dbReference type="PANTHER" id="PTHR46739">
    <property type="entry name" value="AQUAPORIN SIP1-1"/>
    <property type="match status" value="1"/>
</dbReference>
<evidence type="ECO:0000256" key="9">
    <source>
        <dbReference type="SAM" id="MobiDB-lite"/>
    </source>
</evidence>
<keyword evidence="4" id="KW-0677">Repeat</keyword>
<evidence type="ECO:0000256" key="10">
    <source>
        <dbReference type="SAM" id="Phobius"/>
    </source>
</evidence>
<comment type="similarity">
    <text evidence="7">Belongs to the MIP/aquaporin (TC 1.A.8) family. SIP (TC 1.A.8.10) subfamily.</text>
</comment>
<feature type="transmembrane region" description="Helical" evidence="10">
    <location>
        <begin position="14"/>
        <end position="34"/>
    </location>
</feature>
<dbReference type="OrthoDB" id="3222at2759"/>
<dbReference type="SUPFAM" id="SSF81338">
    <property type="entry name" value="Aquaporin-like"/>
    <property type="match status" value="1"/>
</dbReference>
<dbReference type="PANTHER" id="PTHR46739:SF3">
    <property type="entry name" value="AQUAPORIN SIP1-1"/>
    <property type="match status" value="1"/>
</dbReference>
<keyword evidence="6 10" id="KW-0472">Membrane</keyword>
<proteinExistence type="inferred from homology"/>
<name>A0A388LQR6_CHABU</name>
<dbReference type="Gramene" id="GBG84595">
    <property type="protein sequence ID" value="GBG84595"/>
    <property type="gene ID" value="CBR_g38878"/>
</dbReference>
<dbReference type="InterPro" id="IPR044222">
    <property type="entry name" value="SIP1-1/2-like"/>
</dbReference>
<dbReference type="Proteomes" id="UP000265515">
    <property type="component" value="Unassembled WGS sequence"/>
</dbReference>
<feature type="transmembrane region" description="Helical" evidence="10">
    <location>
        <begin position="46"/>
        <end position="69"/>
    </location>
</feature>
<accession>A0A388LQR6</accession>
<dbReference type="InterPro" id="IPR000425">
    <property type="entry name" value="MIP"/>
</dbReference>
<dbReference type="Gene3D" id="1.20.1080.10">
    <property type="entry name" value="Glycerol uptake facilitator protein"/>
    <property type="match status" value="1"/>
</dbReference>
<evidence type="ECO:0000256" key="4">
    <source>
        <dbReference type="ARBA" id="ARBA00022737"/>
    </source>
</evidence>